<accession>A0A7Y9YHT5</accession>
<dbReference type="Gene3D" id="2.120.10.30">
    <property type="entry name" value="TolB, C-terminal domain"/>
    <property type="match status" value="1"/>
</dbReference>
<dbReference type="InterPro" id="IPR011042">
    <property type="entry name" value="6-blade_b-propeller_TolB-like"/>
</dbReference>
<dbReference type="GO" id="GO:0005975">
    <property type="term" value="P:carbohydrate metabolic process"/>
    <property type="evidence" value="ECO:0007669"/>
    <property type="project" value="UniProtKB-ARBA"/>
</dbReference>
<dbReference type="Proteomes" id="UP000537326">
    <property type="component" value="Unassembled WGS sequence"/>
</dbReference>
<dbReference type="GO" id="GO:0016829">
    <property type="term" value="F:lyase activity"/>
    <property type="evidence" value="ECO:0007669"/>
    <property type="project" value="UniProtKB-KW"/>
</dbReference>
<evidence type="ECO:0000313" key="2">
    <source>
        <dbReference type="EMBL" id="NYI11487.1"/>
    </source>
</evidence>
<protein>
    <submittedName>
        <fullName evidence="2">Streptogramin lyase</fullName>
    </submittedName>
</protein>
<dbReference type="Gene3D" id="2.130.10.10">
    <property type="entry name" value="YVTN repeat-like/Quinoprotein amine dehydrogenase"/>
    <property type="match status" value="1"/>
</dbReference>
<keyword evidence="2" id="KW-0456">Lyase</keyword>
<dbReference type="PANTHER" id="PTHR40274:SF3">
    <property type="entry name" value="VIRGINIAMYCIN B LYASE"/>
    <property type="match status" value="1"/>
</dbReference>
<comment type="caution">
    <text evidence="2">The sequence shown here is derived from an EMBL/GenBank/DDBJ whole genome shotgun (WGS) entry which is preliminary data.</text>
</comment>
<keyword evidence="3" id="KW-1185">Reference proteome</keyword>
<dbReference type="InterPro" id="IPR051344">
    <property type="entry name" value="Vgb"/>
</dbReference>
<dbReference type="Pfam" id="PF16640">
    <property type="entry name" value="Big_3_5"/>
    <property type="match status" value="1"/>
</dbReference>
<evidence type="ECO:0000259" key="1">
    <source>
        <dbReference type="Pfam" id="PF16640"/>
    </source>
</evidence>
<dbReference type="RefSeq" id="WP_179532173.1">
    <property type="nucleotide sequence ID" value="NZ_BAAAPP010000008.1"/>
</dbReference>
<reference evidence="2 3" key="1">
    <citation type="submission" date="2020-07" db="EMBL/GenBank/DDBJ databases">
        <title>Sequencing the genomes of 1000 actinobacteria strains.</title>
        <authorList>
            <person name="Klenk H.-P."/>
        </authorList>
    </citation>
    <scope>NUCLEOTIDE SEQUENCE [LARGE SCALE GENOMIC DNA]</scope>
    <source>
        <strain evidence="2 3">DSM 18248</strain>
    </source>
</reference>
<dbReference type="InterPro" id="IPR013783">
    <property type="entry name" value="Ig-like_fold"/>
</dbReference>
<dbReference type="InterPro" id="IPR032109">
    <property type="entry name" value="Big_3_5"/>
</dbReference>
<dbReference type="EMBL" id="JACBZI010000001">
    <property type="protein sequence ID" value="NYI11487.1"/>
    <property type="molecule type" value="Genomic_DNA"/>
</dbReference>
<name>A0A7Y9YHT5_9ACTN</name>
<organism evidence="2 3">
    <name type="scientific">Nocardioides marinus</name>
    <dbReference type="NCBI Taxonomy" id="374514"/>
    <lineage>
        <taxon>Bacteria</taxon>
        <taxon>Bacillati</taxon>
        <taxon>Actinomycetota</taxon>
        <taxon>Actinomycetes</taxon>
        <taxon>Propionibacteriales</taxon>
        <taxon>Nocardioidaceae</taxon>
        <taxon>Nocardioides</taxon>
    </lineage>
</organism>
<gene>
    <name evidence="2" type="ORF">BKA05_003002</name>
</gene>
<dbReference type="InterPro" id="IPR015943">
    <property type="entry name" value="WD40/YVTN_repeat-like_dom_sf"/>
</dbReference>
<dbReference type="Gene3D" id="2.60.40.10">
    <property type="entry name" value="Immunoglobulins"/>
    <property type="match status" value="1"/>
</dbReference>
<evidence type="ECO:0000313" key="3">
    <source>
        <dbReference type="Proteomes" id="UP000537326"/>
    </source>
</evidence>
<dbReference type="AlphaFoldDB" id="A0A7Y9YHT5"/>
<feature type="domain" description="Bacterial Ig-like" evidence="1">
    <location>
        <begin position="358"/>
        <end position="438"/>
    </location>
</feature>
<sequence length="448" mass="47886">MLPTLRLAPRSRRGPRIAGGLGTLALALLLPALAVTPVSADTPMAVPGFEHVDVDLERPTQIHSDAAGNLYVYDMPRNLILRITPAGLTSVVVGNGEQGLIQAGPATATPLGWIEDMAVGPDGTLYLVDHTAYAVAVVSPAGDLRLVGDRWGTTSGIGVDAAGNIYVADCGRDAISRISPDGTTTVLLDRASGVPGWREQFHPETIEVTPDGSVIVEDTGNYVLDRIAPDGTTTIVAGTGDEWDRPLPGPATETTVYVQSMTAAPDGTLYFLGHAEGIGRITPDGDLSLLRLPKDEDGLSVRGYSIGMAVDGRLVLRILDEPGLWLVDPDDLTTYDPRVPEDPWGGRTMPTFGSGYQTRVTAGRTWRANVGLYDDETGQPATGTVHLVVKGKALPPVELVDGAASLRTKLPWKRGTHTVEAYYSGDESFLESRRSFEVEVLKRKKRHR</sequence>
<dbReference type="SUPFAM" id="SSF101898">
    <property type="entry name" value="NHL repeat"/>
    <property type="match status" value="1"/>
</dbReference>
<dbReference type="PANTHER" id="PTHR40274">
    <property type="entry name" value="VIRGINIAMYCIN B LYASE"/>
    <property type="match status" value="1"/>
</dbReference>
<proteinExistence type="predicted"/>